<dbReference type="GO" id="GO:0046210">
    <property type="term" value="P:nitric oxide catabolic process"/>
    <property type="evidence" value="ECO:0007669"/>
    <property type="project" value="TreeGrafter"/>
</dbReference>
<evidence type="ECO:0000313" key="27">
    <source>
        <dbReference type="Proteomes" id="UP000481643"/>
    </source>
</evidence>
<proteinExistence type="inferred from homology"/>
<evidence type="ECO:0000313" key="26">
    <source>
        <dbReference type="EMBL" id="KAB2684363.1"/>
    </source>
</evidence>
<dbReference type="PRINTS" id="PR00410">
    <property type="entry name" value="PHEHYDRXLASE"/>
</dbReference>
<dbReference type="InterPro" id="IPR017938">
    <property type="entry name" value="Riboflavin_synthase-like_b-brl"/>
</dbReference>
<dbReference type="GO" id="GO:0019825">
    <property type="term" value="F:oxygen binding"/>
    <property type="evidence" value="ECO:0007669"/>
    <property type="project" value="InterPro"/>
</dbReference>
<evidence type="ECO:0000256" key="19">
    <source>
        <dbReference type="ARBA" id="ARBA00030929"/>
    </source>
</evidence>
<dbReference type="Pfam" id="PF00970">
    <property type="entry name" value="FAD_binding_6"/>
    <property type="match status" value="1"/>
</dbReference>
<keyword evidence="9 23" id="KW-0561">Oxygen transport</keyword>
<dbReference type="InterPro" id="IPR000971">
    <property type="entry name" value="Globin"/>
</dbReference>
<evidence type="ECO:0000256" key="12">
    <source>
        <dbReference type="ARBA" id="ARBA00022827"/>
    </source>
</evidence>
<dbReference type="CDD" id="cd08922">
    <property type="entry name" value="FHb-globin"/>
    <property type="match status" value="1"/>
</dbReference>
<name>A0A6L3YMS3_9HYPH</name>
<dbReference type="Gene3D" id="1.10.490.10">
    <property type="entry name" value="Globins"/>
    <property type="match status" value="1"/>
</dbReference>
<keyword evidence="11" id="KW-0479">Metal-binding</keyword>
<dbReference type="SUPFAM" id="SSF46458">
    <property type="entry name" value="Globin-like"/>
    <property type="match status" value="1"/>
</dbReference>
<evidence type="ECO:0000256" key="3">
    <source>
        <dbReference type="ARBA" id="ARBA00006401"/>
    </source>
</evidence>
<dbReference type="EC" id="1.14.12.17" evidence="5"/>
<evidence type="ECO:0000259" key="24">
    <source>
        <dbReference type="PROSITE" id="PS01033"/>
    </source>
</evidence>
<reference evidence="26 27" key="1">
    <citation type="submission" date="2019-09" db="EMBL/GenBank/DDBJ databases">
        <title>Taxonomic organization of the family Brucellaceae based on a phylogenomic approach.</title>
        <authorList>
            <person name="Leclercq S."/>
            <person name="Cloeckaert A."/>
            <person name="Zygmunt M.S."/>
        </authorList>
    </citation>
    <scope>NUCLEOTIDE SEQUENCE [LARGE SCALE GENOMIC DNA]</scope>
    <source>
        <strain evidence="26 27">WS1830</strain>
    </source>
</reference>
<dbReference type="PANTHER" id="PTHR43396">
    <property type="entry name" value="FLAVOHEMOPROTEIN"/>
    <property type="match status" value="1"/>
</dbReference>
<keyword evidence="15" id="KW-0408">Iron</keyword>
<comment type="caution">
    <text evidence="26">The sequence shown here is derived from an EMBL/GenBank/DDBJ whole genome shotgun (WGS) entry which is preliminary data.</text>
</comment>
<dbReference type="GO" id="GO:0009636">
    <property type="term" value="P:response to toxic substance"/>
    <property type="evidence" value="ECO:0007669"/>
    <property type="project" value="UniProtKB-KW"/>
</dbReference>
<organism evidence="26 27">
    <name type="scientific">Brucella tritici</name>
    <dbReference type="NCBI Taxonomy" id="94626"/>
    <lineage>
        <taxon>Bacteria</taxon>
        <taxon>Pseudomonadati</taxon>
        <taxon>Pseudomonadota</taxon>
        <taxon>Alphaproteobacteria</taxon>
        <taxon>Hyphomicrobiales</taxon>
        <taxon>Brucellaceae</taxon>
        <taxon>Brucella/Ochrobactrum group</taxon>
        <taxon>Brucella</taxon>
    </lineage>
</organism>
<evidence type="ECO:0000256" key="23">
    <source>
        <dbReference type="RuleBase" id="RU000356"/>
    </source>
</evidence>
<dbReference type="SUPFAM" id="SSF63380">
    <property type="entry name" value="Riboflavin synthase domain-like"/>
    <property type="match status" value="1"/>
</dbReference>
<dbReference type="FunFam" id="2.40.30.10:FF:000034">
    <property type="entry name" value="Flavohemoprotein"/>
    <property type="match status" value="1"/>
</dbReference>
<dbReference type="Gene3D" id="3.40.50.80">
    <property type="entry name" value="Nucleotide-binding domain of ferredoxin-NADP reductase (FNR) module"/>
    <property type="match status" value="1"/>
</dbReference>
<gene>
    <name evidence="26" type="primary">hmpA</name>
    <name evidence="26" type="ORF">F9L08_13790</name>
</gene>
<evidence type="ECO:0000256" key="15">
    <source>
        <dbReference type="ARBA" id="ARBA00023004"/>
    </source>
</evidence>
<comment type="function">
    <text evidence="17">Is involved in NO detoxification in an aerobic process, termed nitric oxide dioxygenase (NOD) reaction that utilizes O(2) and NAD(P)H to convert NO to nitrate, which protects the bacterium from various noxious nitrogen compounds. Therefore, plays a central role in the inducible response to nitrosative stress.</text>
</comment>
<dbReference type="GO" id="GO:0071949">
    <property type="term" value="F:FAD binding"/>
    <property type="evidence" value="ECO:0007669"/>
    <property type="project" value="TreeGrafter"/>
</dbReference>
<dbReference type="Gene3D" id="2.40.30.10">
    <property type="entry name" value="Translation factors"/>
    <property type="match status" value="1"/>
</dbReference>
<dbReference type="GO" id="GO:0071500">
    <property type="term" value="P:cellular response to nitrosative stress"/>
    <property type="evidence" value="ECO:0007669"/>
    <property type="project" value="TreeGrafter"/>
</dbReference>
<evidence type="ECO:0000256" key="8">
    <source>
        <dbReference type="ARBA" id="ARBA00022617"/>
    </source>
</evidence>
<comment type="catalytic activity">
    <reaction evidence="22">
        <text>2 nitric oxide + NADPH + 2 O2 = 2 nitrate + NADP(+) + H(+)</text>
        <dbReference type="Rhea" id="RHEA:19465"/>
        <dbReference type="ChEBI" id="CHEBI:15378"/>
        <dbReference type="ChEBI" id="CHEBI:15379"/>
        <dbReference type="ChEBI" id="CHEBI:16480"/>
        <dbReference type="ChEBI" id="CHEBI:17632"/>
        <dbReference type="ChEBI" id="CHEBI:57783"/>
        <dbReference type="ChEBI" id="CHEBI:58349"/>
        <dbReference type="EC" id="1.14.12.17"/>
    </reaction>
</comment>
<dbReference type="GO" id="GO:0046872">
    <property type="term" value="F:metal ion binding"/>
    <property type="evidence" value="ECO:0007669"/>
    <property type="project" value="UniProtKB-KW"/>
</dbReference>
<feature type="domain" description="FAD-binding FR-type" evidence="25">
    <location>
        <begin position="155"/>
        <end position="259"/>
    </location>
</feature>
<evidence type="ECO:0000256" key="7">
    <source>
        <dbReference type="ARBA" id="ARBA00022575"/>
    </source>
</evidence>
<comment type="similarity">
    <text evidence="4">Belongs to the globin family. Two-domain flavohemoproteins subfamily.</text>
</comment>
<dbReference type="InterPro" id="IPR039261">
    <property type="entry name" value="FNR_nucleotide-bd"/>
</dbReference>
<evidence type="ECO:0000256" key="11">
    <source>
        <dbReference type="ARBA" id="ARBA00022723"/>
    </source>
</evidence>
<dbReference type="AlphaFoldDB" id="A0A6L3YMS3"/>
<evidence type="ECO:0000256" key="9">
    <source>
        <dbReference type="ARBA" id="ARBA00022621"/>
    </source>
</evidence>
<dbReference type="FunFam" id="3.40.50.80:FF:000010">
    <property type="entry name" value="Flavohemoprotein"/>
    <property type="match status" value="1"/>
</dbReference>
<comment type="cofactor">
    <cofactor evidence="1">
        <name>heme b</name>
        <dbReference type="ChEBI" id="CHEBI:60344"/>
    </cofactor>
</comment>
<accession>A0A6L3YMS3</accession>
<dbReference type="EMBL" id="WBVX01000013">
    <property type="protein sequence ID" value="KAB2684363.1"/>
    <property type="molecule type" value="Genomic_DNA"/>
</dbReference>
<dbReference type="FunFam" id="1.10.490.10:FF:000003">
    <property type="entry name" value="Flavohemoprotein"/>
    <property type="match status" value="1"/>
</dbReference>
<dbReference type="GO" id="GO:0005344">
    <property type="term" value="F:oxygen carrier activity"/>
    <property type="evidence" value="ECO:0007669"/>
    <property type="project" value="UniProtKB-KW"/>
</dbReference>
<evidence type="ECO:0000256" key="22">
    <source>
        <dbReference type="ARBA" id="ARBA00049433"/>
    </source>
</evidence>
<evidence type="ECO:0000256" key="10">
    <source>
        <dbReference type="ARBA" id="ARBA00022630"/>
    </source>
</evidence>
<evidence type="ECO:0000256" key="20">
    <source>
        <dbReference type="ARBA" id="ARBA00033187"/>
    </source>
</evidence>
<keyword evidence="10" id="KW-0285">Flavoprotein</keyword>
<dbReference type="GO" id="GO:0008941">
    <property type="term" value="F:nitric oxide dioxygenase NAD(P)H activity"/>
    <property type="evidence" value="ECO:0007669"/>
    <property type="project" value="UniProtKB-EC"/>
</dbReference>
<evidence type="ECO:0000256" key="6">
    <source>
        <dbReference type="ARBA" id="ARBA00014637"/>
    </source>
</evidence>
<dbReference type="CDD" id="cd06184">
    <property type="entry name" value="flavohem_like_fad_nad_binding"/>
    <property type="match status" value="1"/>
</dbReference>
<feature type="domain" description="Globin" evidence="24">
    <location>
        <begin position="4"/>
        <end position="141"/>
    </location>
</feature>
<keyword evidence="12" id="KW-0274">FAD</keyword>
<evidence type="ECO:0000256" key="4">
    <source>
        <dbReference type="ARBA" id="ARBA00008414"/>
    </source>
</evidence>
<keyword evidence="7" id="KW-0216">Detoxification</keyword>
<keyword evidence="8 23" id="KW-0349">Heme</keyword>
<dbReference type="SUPFAM" id="SSF52343">
    <property type="entry name" value="Ferredoxin reductase-like, C-terminal NADP-linked domain"/>
    <property type="match status" value="1"/>
</dbReference>
<keyword evidence="23" id="KW-0813">Transport</keyword>
<dbReference type="PANTHER" id="PTHR43396:SF3">
    <property type="entry name" value="FLAVOHEMOPROTEIN"/>
    <property type="match status" value="1"/>
</dbReference>
<dbReference type="InterPro" id="IPR001433">
    <property type="entry name" value="OxRdtase_FAD/NAD-bd"/>
</dbReference>
<dbReference type="InterPro" id="IPR012292">
    <property type="entry name" value="Globin/Proto"/>
</dbReference>
<dbReference type="Proteomes" id="UP000481643">
    <property type="component" value="Unassembled WGS sequence"/>
</dbReference>
<protein>
    <recommendedName>
        <fullName evidence="6">Flavohemoprotein</fullName>
        <ecNumber evidence="5">1.14.12.17</ecNumber>
    </recommendedName>
    <alternativeName>
        <fullName evidence="19">Flavohemoglobin</fullName>
    </alternativeName>
    <alternativeName>
        <fullName evidence="18">Hemoglobin-like protein</fullName>
    </alternativeName>
    <alternativeName>
        <fullName evidence="20">Nitric oxide dioxygenase</fullName>
    </alternativeName>
</protein>
<evidence type="ECO:0000259" key="25">
    <source>
        <dbReference type="PROSITE" id="PS51384"/>
    </source>
</evidence>
<dbReference type="GO" id="GO:0020037">
    <property type="term" value="F:heme binding"/>
    <property type="evidence" value="ECO:0007669"/>
    <property type="project" value="InterPro"/>
</dbReference>
<evidence type="ECO:0000256" key="18">
    <source>
        <dbReference type="ARBA" id="ARBA00030024"/>
    </source>
</evidence>
<keyword evidence="13" id="KW-0521">NADP</keyword>
<evidence type="ECO:0000256" key="17">
    <source>
        <dbReference type="ARBA" id="ARBA00025094"/>
    </source>
</evidence>
<evidence type="ECO:0000256" key="14">
    <source>
        <dbReference type="ARBA" id="ARBA00023002"/>
    </source>
</evidence>
<evidence type="ECO:0000256" key="16">
    <source>
        <dbReference type="ARBA" id="ARBA00023027"/>
    </source>
</evidence>
<dbReference type="InterPro" id="IPR008333">
    <property type="entry name" value="Cbr1-like_FAD-bd_dom"/>
</dbReference>
<evidence type="ECO:0000256" key="21">
    <source>
        <dbReference type="ARBA" id="ARBA00048649"/>
    </source>
</evidence>
<comment type="similarity">
    <text evidence="3">In the C-terminal section; belongs to the flavoprotein pyridine nucleotide cytochrome reductase family.</text>
</comment>
<dbReference type="Pfam" id="PF00042">
    <property type="entry name" value="Globin"/>
    <property type="match status" value="1"/>
</dbReference>
<dbReference type="Pfam" id="PF00175">
    <property type="entry name" value="NAD_binding_1"/>
    <property type="match status" value="1"/>
</dbReference>
<comment type="catalytic activity">
    <reaction evidence="21">
        <text>2 nitric oxide + NADH + 2 O2 = 2 nitrate + NAD(+) + H(+)</text>
        <dbReference type="Rhea" id="RHEA:19469"/>
        <dbReference type="ChEBI" id="CHEBI:15378"/>
        <dbReference type="ChEBI" id="CHEBI:15379"/>
        <dbReference type="ChEBI" id="CHEBI:16480"/>
        <dbReference type="ChEBI" id="CHEBI:17632"/>
        <dbReference type="ChEBI" id="CHEBI:57540"/>
        <dbReference type="ChEBI" id="CHEBI:57945"/>
        <dbReference type="EC" id="1.14.12.17"/>
    </reaction>
</comment>
<sequence length="403" mass="44809">MSDQLSAQTIMIVKATVPALEEHGLRIIETMYRRMFEDPEIRDLFNESHHGESGSQPKALTAAILAYARNIDNLVVLGGDVERIAQKHAGLQILPEHYPVVGSALIDAIKDVLGEEANESVISAWSEAYNSLANILMGRESAIYTQLASSHGGWTGWREFQIEKKIKESEIITSFVLRPSDGREILEHKPGQYLTFKIELPSGETLKRNYSISSSPNNKAYRISVKREPHGRATNWLHDWAHEGTTLLVAPPTGEFFLDEEAKRPVVLLSGGVGLTPMVSMMESIVGKPLLRAAHYVHGTHDGTTHAMGPHIRSLVENRSDLTATTFYLSPRSTDVLGRDHDVAGCITMEWLRENTPIADADYYLCGPKPFLKNFVQGLQRAGVARDRIHYEFFGPVDELDAA</sequence>
<keyword evidence="14 26" id="KW-0560">Oxidoreductase</keyword>
<keyword evidence="16" id="KW-0520">NAD</keyword>
<dbReference type="PROSITE" id="PS01033">
    <property type="entry name" value="GLOBIN"/>
    <property type="match status" value="1"/>
</dbReference>
<evidence type="ECO:0000256" key="13">
    <source>
        <dbReference type="ARBA" id="ARBA00022857"/>
    </source>
</evidence>
<evidence type="ECO:0000256" key="5">
    <source>
        <dbReference type="ARBA" id="ARBA00012229"/>
    </source>
</evidence>
<dbReference type="InterPro" id="IPR009050">
    <property type="entry name" value="Globin-like_sf"/>
</dbReference>
<dbReference type="NCBIfam" id="NF009805">
    <property type="entry name" value="PRK13289.1"/>
    <property type="match status" value="1"/>
</dbReference>
<dbReference type="PROSITE" id="PS51384">
    <property type="entry name" value="FAD_FR"/>
    <property type="match status" value="1"/>
</dbReference>
<dbReference type="RefSeq" id="WP_151652017.1">
    <property type="nucleotide sequence ID" value="NZ_WBVX01000013.1"/>
</dbReference>
<evidence type="ECO:0000256" key="2">
    <source>
        <dbReference type="ARBA" id="ARBA00001974"/>
    </source>
</evidence>
<comment type="cofactor">
    <cofactor evidence="2">
        <name>FAD</name>
        <dbReference type="ChEBI" id="CHEBI:57692"/>
    </cofactor>
</comment>
<evidence type="ECO:0000256" key="1">
    <source>
        <dbReference type="ARBA" id="ARBA00001970"/>
    </source>
</evidence>
<dbReference type="InterPro" id="IPR017927">
    <property type="entry name" value="FAD-bd_FR_type"/>
</dbReference>